<dbReference type="SUPFAM" id="SSF53850">
    <property type="entry name" value="Periplasmic binding protein-like II"/>
    <property type="match status" value="1"/>
</dbReference>
<dbReference type="Gene3D" id="3.10.105.10">
    <property type="entry name" value="Dipeptide-binding Protein, Domain 3"/>
    <property type="match status" value="2"/>
</dbReference>
<proteinExistence type="predicted"/>
<dbReference type="CDD" id="cd13641">
    <property type="entry name" value="PBP2_HisX_like"/>
    <property type="match status" value="1"/>
</dbReference>
<dbReference type="GO" id="GO:0043190">
    <property type="term" value="C:ATP-binding cassette (ABC) transporter complex"/>
    <property type="evidence" value="ECO:0007669"/>
    <property type="project" value="InterPro"/>
</dbReference>
<feature type="chain" id="PRO_5011992013" evidence="1">
    <location>
        <begin position="23"/>
        <end position="322"/>
    </location>
</feature>
<reference evidence="3 4" key="1">
    <citation type="submission" date="2017-06" db="EMBL/GenBank/DDBJ databases">
        <authorList>
            <person name="Kim H.J."/>
            <person name="Triplett B.A."/>
        </authorList>
    </citation>
    <scope>NUCLEOTIDE SEQUENCE [LARGE SCALE GENOMIC DNA]</scope>
    <source>
        <strain evidence="3 4">DSM 29339</strain>
    </source>
</reference>
<dbReference type="RefSeq" id="WP_245838272.1">
    <property type="nucleotide sequence ID" value="NZ_FZOY01000011.1"/>
</dbReference>
<evidence type="ECO:0000256" key="1">
    <source>
        <dbReference type="SAM" id="SignalP"/>
    </source>
</evidence>
<evidence type="ECO:0000313" key="4">
    <source>
        <dbReference type="Proteomes" id="UP000198426"/>
    </source>
</evidence>
<dbReference type="Proteomes" id="UP000198426">
    <property type="component" value="Unassembled WGS sequence"/>
</dbReference>
<dbReference type="Pfam" id="PF04069">
    <property type="entry name" value="OpuAC"/>
    <property type="match status" value="1"/>
</dbReference>
<evidence type="ECO:0000313" key="3">
    <source>
        <dbReference type="EMBL" id="SNT35460.1"/>
    </source>
</evidence>
<dbReference type="InterPro" id="IPR007210">
    <property type="entry name" value="ABC_Gly_betaine_transp_sub-bd"/>
</dbReference>
<dbReference type="EMBL" id="FZOY01000011">
    <property type="protein sequence ID" value="SNT35460.1"/>
    <property type="molecule type" value="Genomic_DNA"/>
</dbReference>
<keyword evidence="4" id="KW-1185">Reference proteome</keyword>
<dbReference type="AlphaFoldDB" id="A0A239LYV2"/>
<dbReference type="Gene3D" id="3.40.190.100">
    <property type="entry name" value="Glycine betaine-binding periplasmic protein, domain 2"/>
    <property type="match status" value="1"/>
</dbReference>
<sequence length="322" mass="34542">MKFATSLGAATLALAVPTLAHADCGEVSIAEMNWASASVVSQIEKFIMEQGYGCTVSLVPSDTVPAVTSLAENNEPDTVSELWVNSAGDAYDKLKEQGKVQELGAVLEPGGVEGWWIPAYLAEKHPELTTIEGVLANPELVGGQFNNCPDGWGCRIVNDNLIPAFGLEDNGIEVFNHGSGETLATSMASAYENEEPWFGYYWAPTALLGKYEMVAVDLGAYDADVHAANQNADNADPKPSAFPAAPVVTVVTTDFAEREPEIAEFLANVSFDVDDMNATLAWMDANSASGEEAAVYYLTTFKDKWSAWLNDEAREKLAGLLN</sequence>
<protein>
    <submittedName>
        <fullName evidence="3">Glycine betaine/proline transport system substrate-binding protein</fullName>
    </submittedName>
</protein>
<name>A0A239LYV2_9RHOB</name>
<feature type="domain" description="ABC-type glycine betaine transport system substrate-binding" evidence="2">
    <location>
        <begin position="26"/>
        <end position="299"/>
    </location>
</feature>
<gene>
    <name evidence="3" type="ORF">SAMN05421757_111172</name>
</gene>
<feature type="signal peptide" evidence="1">
    <location>
        <begin position="1"/>
        <end position="22"/>
    </location>
</feature>
<evidence type="ECO:0000259" key="2">
    <source>
        <dbReference type="Pfam" id="PF04069"/>
    </source>
</evidence>
<organism evidence="3 4">
    <name type="scientific">Tropicimonas sediminicola</name>
    <dbReference type="NCBI Taxonomy" id="1031541"/>
    <lineage>
        <taxon>Bacteria</taxon>
        <taxon>Pseudomonadati</taxon>
        <taxon>Pseudomonadota</taxon>
        <taxon>Alphaproteobacteria</taxon>
        <taxon>Rhodobacterales</taxon>
        <taxon>Roseobacteraceae</taxon>
        <taxon>Tropicimonas</taxon>
    </lineage>
</organism>
<keyword evidence="1" id="KW-0732">Signal</keyword>
<accession>A0A239LYV2</accession>
<dbReference type="GO" id="GO:0022857">
    <property type="term" value="F:transmembrane transporter activity"/>
    <property type="evidence" value="ECO:0007669"/>
    <property type="project" value="InterPro"/>
</dbReference>